<evidence type="ECO:0000313" key="4">
    <source>
        <dbReference type="Proteomes" id="UP000006643"/>
    </source>
</evidence>
<dbReference type="SUPFAM" id="SSF56235">
    <property type="entry name" value="N-terminal nucleophile aminohydrolases (Ntn hydrolases)"/>
    <property type="match status" value="1"/>
</dbReference>
<name>D0NRD6_PHYIT</name>
<sequence length="387" mass="41455">MSDWLLAVHCGAGRYGSSNEAAYLSLLRTTLESAHQLIARSPSPTAAQIAAYLLQAFEHSTLTNAGLGANLTEQGRVECEASVVCGQTHLVSCCGAVTGVKEPSALALKLLEQAKSDDSNATFAFGRQPPLVVVGEHARKLAHDFGLETADDEELDKFQVTETTREHWTKWHRRFQELKTKVEEKHLDTVGAICMDPRGNVAAALSSGGVAYKVPGRLGLAGCPRMGCDASNAVNTTTRSRKRKRSERNKVKNAFAVACTGRGEHFLRSNLVGTLTRRLSKSADLERGFRKTFAEGSEANGGVGVEGGVLALVSEPASEKDTNEAGERLVQLGAAFTTPCMGVGILQCRADAKPEVQVQLLRQPASASGEQDLSIHVSLLRLKSEKC</sequence>
<dbReference type="Pfam" id="PF01112">
    <property type="entry name" value="Asparaginase_2"/>
    <property type="match status" value="1"/>
</dbReference>
<dbReference type="InterPro" id="IPR029055">
    <property type="entry name" value="Ntn_hydrolases_N"/>
</dbReference>
<dbReference type="eggNOG" id="KOG1592">
    <property type="taxonomic scope" value="Eukaryota"/>
</dbReference>
<dbReference type="Gene3D" id="3.60.20.30">
    <property type="entry name" value="(Glycosyl)asparaginase"/>
    <property type="match status" value="1"/>
</dbReference>
<feature type="active site" description="Nucleophile" evidence="1">
    <location>
        <position position="189"/>
    </location>
</feature>
<evidence type="ECO:0000256" key="2">
    <source>
        <dbReference type="PIRSR" id="PIRSR600246-3"/>
    </source>
</evidence>
<gene>
    <name evidence="3" type="ORF">PITG_15493</name>
</gene>
<dbReference type="VEuPathDB" id="FungiDB:PITG_15493"/>
<protein>
    <submittedName>
        <fullName evidence="3">Threonine aspartase, putative</fullName>
    </submittedName>
</protein>
<dbReference type="OrthoDB" id="77601at2759"/>
<feature type="site" description="Cleavage; by autolysis" evidence="2">
    <location>
        <begin position="188"/>
        <end position="189"/>
    </location>
</feature>
<dbReference type="InParanoid" id="D0NRD6"/>
<dbReference type="STRING" id="403677.D0NRD6"/>
<dbReference type="InterPro" id="IPR000246">
    <property type="entry name" value="Peptidase_T2"/>
</dbReference>
<dbReference type="RefSeq" id="XP_002898435.1">
    <property type="nucleotide sequence ID" value="XM_002898389.1"/>
</dbReference>
<accession>D0NRD6</accession>
<dbReference type="PANTHER" id="PTHR10188:SF8">
    <property type="entry name" value="THREONINE ASPARTASE 1"/>
    <property type="match status" value="1"/>
</dbReference>
<proteinExistence type="predicted"/>
<reference evidence="4" key="1">
    <citation type="journal article" date="2009" name="Nature">
        <title>Genome sequence and analysis of the Irish potato famine pathogen Phytophthora infestans.</title>
        <authorList>
            <consortium name="The Broad Institute Genome Sequencing Platform"/>
            <person name="Haas B.J."/>
            <person name="Kamoun S."/>
            <person name="Zody M.C."/>
            <person name="Jiang R.H."/>
            <person name="Handsaker R.E."/>
            <person name="Cano L.M."/>
            <person name="Grabherr M."/>
            <person name="Kodira C.D."/>
            <person name="Raffaele S."/>
            <person name="Torto-Alalibo T."/>
            <person name="Bozkurt T.O."/>
            <person name="Ah-Fong A.M."/>
            <person name="Alvarado L."/>
            <person name="Anderson V.L."/>
            <person name="Armstrong M.R."/>
            <person name="Avrova A."/>
            <person name="Baxter L."/>
            <person name="Beynon J."/>
            <person name="Boevink P.C."/>
            <person name="Bollmann S.R."/>
            <person name="Bos J.I."/>
            <person name="Bulone V."/>
            <person name="Cai G."/>
            <person name="Cakir C."/>
            <person name="Carrington J.C."/>
            <person name="Chawner M."/>
            <person name="Conti L."/>
            <person name="Costanzo S."/>
            <person name="Ewan R."/>
            <person name="Fahlgren N."/>
            <person name="Fischbach M.A."/>
            <person name="Fugelstad J."/>
            <person name="Gilroy E.M."/>
            <person name="Gnerre S."/>
            <person name="Green P.J."/>
            <person name="Grenville-Briggs L.J."/>
            <person name="Griffith J."/>
            <person name="Grunwald N.J."/>
            <person name="Horn K."/>
            <person name="Horner N.R."/>
            <person name="Hu C.H."/>
            <person name="Huitema E."/>
            <person name="Jeong D.H."/>
            <person name="Jones A.M."/>
            <person name="Jones J.D."/>
            <person name="Jones R.W."/>
            <person name="Karlsson E.K."/>
            <person name="Kunjeti S.G."/>
            <person name="Lamour K."/>
            <person name="Liu Z."/>
            <person name="Ma L."/>
            <person name="Maclean D."/>
            <person name="Chibucos M.C."/>
            <person name="McDonald H."/>
            <person name="McWalters J."/>
            <person name="Meijer H.J."/>
            <person name="Morgan W."/>
            <person name="Morris P.F."/>
            <person name="Munro C.A."/>
            <person name="O'Neill K."/>
            <person name="Ospina-Giraldo M."/>
            <person name="Pinzon A."/>
            <person name="Pritchard L."/>
            <person name="Ramsahoye B."/>
            <person name="Ren Q."/>
            <person name="Restrepo S."/>
            <person name="Roy S."/>
            <person name="Sadanandom A."/>
            <person name="Savidor A."/>
            <person name="Schornack S."/>
            <person name="Schwartz D.C."/>
            <person name="Schumann U.D."/>
            <person name="Schwessinger B."/>
            <person name="Seyer L."/>
            <person name="Sharpe T."/>
            <person name="Silvar C."/>
            <person name="Song J."/>
            <person name="Studholme D.J."/>
            <person name="Sykes S."/>
            <person name="Thines M."/>
            <person name="van de Vondervoort P.J."/>
            <person name="Phuntumart V."/>
            <person name="Wawra S."/>
            <person name="Weide R."/>
            <person name="Win J."/>
            <person name="Young C."/>
            <person name="Zhou S."/>
            <person name="Fry W."/>
            <person name="Meyers B.C."/>
            <person name="van West P."/>
            <person name="Ristaino J."/>
            <person name="Govers F."/>
            <person name="Birch P.R."/>
            <person name="Whisson S.C."/>
            <person name="Judelson H.S."/>
            <person name="Nusbaum C."/>
        </authorList>
    </citation>
    <scope>NUCLEOTIDE SEQUENCE [LARGE SCALE GENOMIC DNA]</scope>
    <source>
        <strain evidence="4">T30-4</strain>
    </source>
</reference>
<dbReference type="GeneID" id="9478553"/>
<dbReference type="Proteomes" id="UP000006643">
    <property type="component" value="Unassembled WGS sequence"/>
</dbReference>
<dbReference type="GO" id="GO:0051604">
    <property type="term" value="P:protein maturation"/>
    <property type="evidence" value="ECO:0007669"/>
    <property type="project" value="TreeGrafter"/>
</dbReference>
<evidence type="ECO:0000256" key="1">
    <source>
        <dbReference type="PIRSR" id="PIRSR600246-1"/>
    </source>
</evidence>
<keyword evidence="4" id="KW-1185">Reference proteome</keyword>
<dbReference type="GO" id="GO:0004298">
    <property type="term" value="F:threonine-type endopeptidase activity"/>
    <property type="evidence" value="ECO:0007669"/>
    <property type="project" value="InterPro"/>
</dbReference>
<dbReference type="OMA" id="RLWCAFT"/>
<dbReference type="HOGENOM" id="CLU_021603_2_0_1"/>
<dbReference type="InterPro" id="IPR037464">
    <property type="entry name" value="Taspase1"/>
</dbReference>
<dbReference type="EMBL" id="DS028154">
    <property type="protein sequence ID" value="EEY63258.1"/>
    <property type="molecule type" value="Genomic_DNA"/>
</dbReference>
<organism evidence="3 4">
    <name type="scientific">Phytophthora infestans (strain T30-4)</name>
    <name type="common">Potato late blight agent</name>
    <dbReference type="NCBI Taxonomy" id="403677"/>
    <lineage>
        <taxon>Eukaryota</taxon>
        <taxon>Sar</taxon>
        <taxon>Stramenopiles</taxon>
        <taxon>Oomycota</taxon>
        <taxon>Peronosporomycetes</taxon>
        <taxon>Peronosporales</taxon>
        <taxon>Peronosporaceae</taxon>
        <taxon>Phytophthora</taxon>
    </lineage>
</organism>
<dbReference type="KEGG" id="pif:PITG_15493"/>
<dbReference type="CDD" id="cd04514">
    <property type="entry name" value="Taspase1_like"/>
    <property type="match status" value="1"/>
</dbReference>
<evidence type="ECO:0000313" key="3">
    <source>
        <dbReference type="EMBL" id="EEY63258.1"/>
    </source>
</evidence>
<dbReference type="AlphaFoldDB" id="D0NRD6"/>
<dbReference type="GO" id="GO:0005737">
    <property type="term" value="C:cytoplasm"/>
    <property type="evidence" value="ECO:0007669"/>
    <property type="project" value="TreeGrafter"/>
</dbReference>
<dbReference type="PANTHER" id="PTHR10188">
    <property type="entry name" value="L-ASPARAGINASE"/>
    <property type="match status" value="1"/>
</dbReference>